<protein>
    <submittedName>
        <fullName evidence="6">Formate hydrogenlyase subunit 4</fullName>
    </submittedName>
</protein>
<name>T0YMN4_9ZZZZ</name>
<accession>T0YMN4</accession>
<sequence>MTLPWTDQVVGIVLEYLAVFALSPLLLALGRIVKARSQGRRGPPLLQVYRDLWKLLGKQAIYSDTASGLTRYAPTVSFVALLAGVPLIPWLFLPTPLGYVGDL</sequence>
<dbReference type="EMBL" id="AUZZ01008698">
    <property type="protein sequence ID" value="EQD36706.1"/>
    <property type="molecule type" value="Genomic_DNA"/>
</dbReference>
<feature type="transmembrane region" description="Helical" evidence="5">
    <location>
        <begin position="72"/>
        <end position="93"/>
    </location>
</feature>
<evidence type="ECO:0000256" key="2">
    <source>
        <dbReference type="ARBA" id="ARBA00022692"/>
    </source>
</evidence>
<dbReference type="InterPro" id="IPR052561">
    <property type="entry name" value="ComplexI_Subunit1"/>
</dbReference>
<evidence type="ECO:0000313" key="6">
    <source>
        <dbReference type="EMBL" id="EQD36706.1"/>
    </source>
</evidence>
<dbReference type="Pfam" id="PF00146">
    <property type="entry name" value="NADHdh"/>
    <property type="match status" value="1"/>
</dbReference>
<evidence type="ECO:0000256" key="3">
    <source>
        <dbReference type="ARBA" id="ARBA00022989"/>
    </source>
</evidence>
<comment type="subcellular location">
    <subcellularLocation>
        <location evidence="1">Membrane</location>
        <topology evidence="1">Multi-pass membrane protein</topology>
    </subcellularLocation>
</comment>
<keyword evidence="4 5" id="KW-0472">Membrane</keyword>
<dbReference type="GO" id="GO:0005886">
    <property type="term" value="C:plasma membrane"/>
    <property type="evidence" value="ECO:0007669"/>
    <property type="project" value="TreeGrafter"/>
</dbReference>
<keyword evidence="2 5" id="KW-0812">Transmembrane</keyword>
<dbReference type="GO" id="GO:0016829">
    <property type="term" value="F:lyase activity"/>
    <property type="evidence" value="ECO:0007669"/>
    <property type="project" value="UniProtKB-KW"/>
</dbReference>
<reference evidence="6" key="1">
    <citation type="submission" date="2013-08" db="EMBL/GenBank/DDBJ databases">
        <authorList>
            <person name="Mendez C."/>
            <person name="Richter M."/>
            <person name="Ferrer M."/>
            <person name="Sanchez J."/>
        </authorList>
    </citation>
    <scope>NUCLEOTIDE SEQUENCE</scope>
</reference>
<dbReference type="AlphaFoldDB" id="T0YMN4"/>
<keyword evidence="3 5" id="KW-1133">Transmembrane helix</keyword>
<feature type="transmembrane region" description="Helical" evidence="5">
    <location>
        <begin position="12"/>
        <end position="33"/>
    </location>
</feature>
<dbReference type="InterPro" id="IPR001694">
    <property type="entry name" value="NADH_UbQ_OxRdtase_su1/FPO"/>
</dbReference>
<gene>
    <name evidence="6" type="ORF">B2A_12056</name>
</gene>
<comment type="caution">
    <text evidence="6">The sequence shown here is derived from an EMBL/GenBank/DDBJ whole genome shotgun (WGS) entry which is preliminary data.</text>
</comment>
<evidence type="ECO:0000256" key="5">
    <source>
        <dbReference type="SAM" id="Phobius"/>
    </source>
</evidence>
<dbReference type="PANTHER" id="PTHR43359">
    <property type="entry name" value="FORMATE HYDROGENLYASE SUBUNIT 4"/>
    <property type="match status" value="1"/>
</dbReference>
<keyword evidence="6" id="KW-0456">Lyase</keyword>
<evidence type="ECO:0000256" key="4">
    <source>
        <dbReference type="ARBA" id="ARBA00023136"/>
    </source>
</evidence>
<dbReference type="PANTHER" id="PTHR43359:SF1">
    <property type="entry name" value="FORMATE HYDROGENLYASE SUBUNIT 4-RELATED"/>
    <property type="match status" value="1"/>
</dbReference>
<proteinExistence type="predicted"/>
<organism evidence="6">
    <name type="scientific">mine drainage metagenome</name>
    <dbReference type="NCBI Taxonomy" id="410659"/>
    <lineage>
        <taxon>unclassified sequences</taxon>
        <taxon>metagenomes</taxon>
        <taxon>ecological metagenomes</taxon>
    </lineage>
</organism>
<evidence type="ECO:0000256" key="1">
    <source>
        <dbReference type="ARBA" id="ARBA00004141"/>
    </source>
</evidence>
<feature type="non-terminal residue" evidence="6">
    <location>
        <position position="103"/>
    </location>
</feature>
<reference evidence="6" key="2">
    <citation type="journal article" date="2014" name="ISME J.">
        <title>Microbial stratification in low pH oxic and suboxic macroscopic growths along an acid mine drainage.</title>
        <authorList>
            <person name="Mendez-Garcia C."/>
            <person name="Mesa V."/>
            <person name="Sprenger R.R."/>
            <person name="Richter M."/>
            <person name="Diez M.S."/>
            <person name="Solano J."/>
            <person name="Bargiela R."/>
            <person name="Golyshina O.V."/>
            <person name="Manteca A."/>
            <person name="Ramos J.L."/>
            <person name="Gallego J.R."/>
            <person name="Llorente I."/>
            <person name="Martins Dos Santos V.A."/>
            <person name="Jensen O.N."/>
            <person name="Pelaez A.I."/>
            <person name="Sanchez J."/>
            <person name="Ferrer M."/>
        </authorList>
    </citation>
    <scope>NUCLEOTIDE SEQUENCE</scope>
</reference>